<protein>
    <submittedName>
        <fullName evidence="3">Uncharacterized protein</fullName>
    </submittedName>
</protein>
<accession>A0A6A7C863</accession>
<feature type="compositionally biased region" description="Polar residues" evidence="2">
    <location>
        <begin position="333"/>
        <end position="344"/>
    </location>
</feature>
<sequence>MADRSNNRSLKPTVASSRGRPPLTPRLATTACVTSRNPSPRPPTNNVTPKVRARIDGTPRSTAKDSSTPRFLAQRGRAASVHSSPLQAELPSESRPKLAASFADEKREAKGLRVGGGLPMGKSRPRSEYGVGTNTTARSTPALGHLDASRTANIDNRFFRANESSPDVPMPKKPAFVYADGKEEEPPGLRQRNSFAKINSPSLSAVSENRFAGPWIRLDSTSTASRSPPQLSPTFSSLSNVSPILPVPAGQLFTRPPSPNKENIHLSYRKGASQIIGTCPVPRVSVDTLSSWNSNEVPQAPTLHLSPSTLSVDSACAGEEDNSGNPPPPPQDLVSSPTELTHPQKSSLEIAADARHARKVLDLEISNSSLLAINASLERQMRKQKAELKRLRRLSMPSAFSFKPKHVMEEGESIEEEDDDCSSRPSDMDPSFDNVSGDESVDNLDAPDGSRSSSGVFRLRESDPIRRDEKRFMRDMQKHKELLTQSQMVNQSIRRCMNATEEMIKEGQKALAYRVRVSDVKMGGRVLHPGDDESHTHDEAEEDEDDQDEAEVGNAADEVLRMWKGVGVLDADGDSGIEADKPLLGHHPGLG</sequence>
<feature type="coiled-coil region" evidence="1">
    <location>
        <begin position="367"/>
        <end position="394"/>
    </location>
</feature>
<feature type="region of interest" description="Disordered" evidence="2">
    <location>
        <begin position="571"/>
        <end position="591"/>
    </location>
</feature>
<feature type="compositionally biased region" description="Acidic residues" evidence="2">
    <location>
        <begin position="410"/>
        <end position="420"/>
    </location>
</feature>
<dbReference type="EMBL" id="MU005961">
    <property type="protein sequence ID" value="KAF2863427.1"/>
    <property type="molecule type" value="Genomic_DNA"/>
</dbReference>
<evidence type="ECO:0000313" key="4">
    <source>
        <dbReference type="Proteomes" id="UP000799421"/>
    </source>
</evidence>
<name>A0A6A7C863_9PEZI</name>
<keyword evidence="1" id="KW-0175">Coiled coil</keyword>
<evidence type="ECO:0000256" key="1">
    <source>
        <dbReference type="SAM" id="Coils"/>
    </source>
</evidence>
<dbReference type="AlphaFoldDB" id="A0A6A7C863"/>
<feature type="region of interest" description="Disordered" evidence="2">
    <location>
        <begin position="298"/>
        <end position="344"/>
    </location>
</feature>
<feature type="region of interest" description="Disordered" evidence="2">
    <location>
        <begin position="1"/>
        <end position="149"/>
    </location>
</feature>
<feature type="compositionally biased region" description="Acidic residues" evidence="2">
    <location>
        <begin position="539"/>
        <end position="551"/>
    </location>
</feature>
<feature type="compositionally biased region" description="Low complexity" evidence="2">
    <location>
        <begin position="33"/>
        <end position="49"/>
    </location>
</feature>
<evidence type="ECO:0000256" key="2">
    <source>
        <dbReference type="SAM" id="MobiDB-lite"/>
    </source>
</evidence>
<organism evidence="3 4">
    <name type="scientific">Piedraia hortae CBS 480.64</name>
    <dbReference type="NCBI Taxonomy" id="1314780"/>
    <lineage>
        <taxon>Eukaryota</taxon>
        <taxon>Fungi</taxon>
        <taxon>Dikarya</taxon>
        <taxon>Ascomycota</taxon>
        <taxon>Pezizomycotina</taxon>
        <taxon>Dothideomycetes</taxon>
        <taxon>Dothideomycetidae</taxon>
        <taxon>Capnodiales</taxon>
        <taxon>Piedraiaceae</taxon>
        <taxon>Piedraia</taxon>
    </lineage>
</organism>
<feature type="region of interest" description="Disordered" evidence="2">
    <location>
        <begin position="406"/>
        <end position="463"/>
    </location>
</feature>
<feature type="compositionally biased region" description="Polar residues" evidence="2">
    <location>
        <begin position="7"/>
        <end position="16"/>
    </location>
</feature>
<feature type="compositionally biased region" description="Polar residues" evidence="2">
    <location>
        <begin position="59"/>
        <end position="69"/>
    </location>
</feature>
<feature type="region of interest" description="Disordered" evidence="2">
    <location>
        <begin position="219"/>
        <end position="241"/>
    </location>
</feature>
<dbReference type="OrthoDB" id="2555519at2759"/>
<feature type="compositionally biased region" description="Basic and acidic residues" evidence="2">
    <location>
        <begin position="528"/>
        <end position="538"/>
    </location>
</feature>
<feature type="region of interest" description="Disordered" evidence="2">
    <location>
        <begin position="524"/>
        <end position="557"/>
    </location>
</feature>
<keyword evidence="4" id="KW-1185">Reference proteome</keyword>
<evidence type="ECO:0000313" key="3">
    <source>
        <dbReference type="EMBL" id="KAF2863427.1"/>
    </source>
</evidence>
<dbReference type="Proteomes" id="UP000799421">
    <property type="component" value="Unassembled WGS sequence"/>
</dbReference>
<reference evidence="3" key="1">
    <citation type="journal article" date="2020" name="Stud. Mycol.">
        <title>101 Dothideomycetes genomes: a test case for predicting lifestyles and emergence of pathogens.</title>
        <authorList>
            <person name="Haridas S."/>
            <person name="Albert R."/>
            <person name="Binder M."/>
            <person name="Bloem J."/>
            <person name="Labutti K."/>
            <person name="Salamov A."/>
            <person name="Andreopoulos B."/>
            <person name="Baker S."/>
            <person name="Barry K."/>
            <person name="Bills G."/>
            <person name="Bluhm B."/>
            <person name="Cannon C."/>
            <person name="Castanera R."/>
            <person name="Culley D."/>
            <person name="Daum C."/>
            <person name="Ezra D."/>
            <person name="Gonzalez J."/>
            <person name="Henrissat B."/>
            <person name="Kuo A."/>
            <person name="Liang C."/>
            <person name="Lipzen A."/>
            <person name="Lutzoni F."/>
            <person name="Magnuson J."/>
            <person name="Mondo S."/>
            <person name="Nolan M."/>
            <person name="Ohm R."/>
            <person name="Pangilinan J."/>
            <person name="Park H.-J."/>
            <person name="Ramirez L."/>
            <person name="Alfaro M."/>
            <person name="Sun H."/>
            <person name="Tritt A."/>
            <person name="Yoshinaga Y."/>
            <person name="Zwiers L.-H."/>
            <person name="Turgeon B."/>
            <person name="Goodwin S."/>
            <person name="Spatafora J."/>
            <person name="Crous P."/>
            <person name="Grigoriev I."/>
        </authorList>
    </citation>
    <scope>NUCLEOTIDE SEQUENCE</scope>
    <source>
        <strain evidence="3">CBS 480.64</strain>
    </source>
</reference>
<dbReference type="PANTHER" id="PTHR38701">
    <property type="entry name" value="CHROMOSOME 8, WHOLE GENOME SHOTGUN SEQUENCE"/>
    <property type="match status" value="1"/>
</dbReference>
<proteinExistence type="predicted"/>
<dbReference type="PANTHER" id="PTHR38701:SF1">
    <property type="entry name" value="UP-REGULATED DURING SEPTATION PROTEIN 1 DOMAIN-CONTAINING PROTEIN"/>
    <property type="match status" value="1"/>
</dbReference>
<gene>
    <name evidence="3" type="ORF">K470DRAFT_262172</name>
</gene>